<organism evidence="1">
    <name type="scientific">Anguilla anguilla</name>
    <name type="common">European freshwater eel</name>
    <name type="synonym">Muraena anguilla</name>
    <dbReference type="NCBI Taxonomy" id="7936"/>
    <lineage>
        <taxon>Eukaryota</taxon>
        <taxon>Metazoa</taxon>
        <taxon>Chordata</taxon>
        <taxon>Craniata</taxon>
        <taxon>Vertebrata</taxon>
        <taxon>Euteleostomi</taxon>
        <taxon>Actinopterygii</taxon>
        <taxon>Neopterygii</taxon>
        <taxon>Teleostei</taxon>
        <taxon>Anguilliformes</taxon>
        <taxon>Anguillidae</taxon>
        <taxon>Anguilla</taxon>
    </lineage>
</organism>
<reference evidence="1" key="2">
    <citation type="journal article" date="2015" name="Fish Shellfish Immunol.">
        <title>Early steps in the European eel (Anguilla anguilla)-Vibrio vulnificus interaction in the gills: Role of the RtxA13 toxin.</title>
        <authorList>
            <person name="Callol A."/>
            <person name="Pajuelo D."/>
            <person name="Ebbesson L."/>
            <person name="Teles M."/>
            <person name="MacKenzie S."/>
            <person name="Amaro C."/>
        </authorList>
    </citation>
    <scope>NUCLEOTIDE SEQUENCE</scope>
</reference>
<accession>A0A0E9QX92</accession>
<proteinExistence type="predicted"/>
<reference evidence="1" key="1">
    <citation type="submission" date="2014-11" db="EMBL/GenBank/DDBJ databases">
        <authorList>
            <person name="Amaro Gonzalez C."/>
        </authorList>
    </citation>
    <scope>NUCLEOTIDE SEQUENCE</scope>
</reference>
<protein>
    <submittedName>
        <fullName evidence="1">Uncharacterized protein</fullName>
    </submittedName>
</protein>
<dbReference type="EMBL" id="GBXM01087118">
    <property type="protein sequence ID" value="JAH21459.1"/>
    <property type="molecule type" value="Transcribed_RNA"/>
</dbReference>
<evidence type="ECO:0000313" key="1">
    <source>
        <dbReference type="EMBL" id="JAH21459.1"/>
    </source>
</evidence>
<name>A0A0E9QX92_ANGAN</name>
<sequence length="66" mass="7476">MWSVCPERDPKHQATGTEALITLLFQGGYVTPNDSSLPNELHYITRKTLTNAKCLIPMQHKHKSNL</sequence>
<dbReference type="AlphaFoldDB" id="A0A0E9QX92"/>